<name>A0A0E1W505_BURPE</name>
<reference evidence="6" key="1">
    <citation type="submission" date="2009-05" db="EMBL/GenBank/DDBJ databases">
        <authorList>
            <person name="Harkins D.M."/>
            <person name="DeShazer D."/>
            <person name="Woods D.E."/>
            <person name="Brinkac L.M."/>
            <person name="Brown K.A."/>
            <person name="Hung G.C."/>
            <person name="Tuanyok A."/>
            <person name="Zhang B."/>
            <person name="Nierman W.C."/>
        </authorList>
    </citation>
    <scope>NUCLEOTIDE SEQUENCE [LARGE SCALE GENOMIC DNA]</scope>
    <source>
        <strain evidence="6">1710a</strain>
    </source>
</reference>
<sequence>MHEKVSGVTFGGAVLPFLTFSIHQLCYSCLRLHNSPRLRAFRMDTLVSMNVFRYVVEVGSFVGAAERMEMSAAMASKHVMHLEHQLGARLLHRTTRRVAPTEAGREYYERLVQALTELDEAGQAVGAASVVPQGRLRVTSLSAFGLRHVMDAVTSYAERYADVTVEITLSDRVVELIDEGYDVAVRAAPAGMKSSSLVARQIATAHILLVASPDYLAKHGTPATIADLQHHSFIRREPNETLLDAAISEVAAASRVPMSGNVIVNHLEGLRVAVLGGAGIALLGTEVVGEDIESGRLVPLLLDALPPRELPIYAVYASRRHVSAKVRSFVDFLADRFAGQSLCPSIDERLRQLAMPRMKRLG</sequence>
<keyword evidence="2" id="KW-0805">Transcription regulation</keyword>
<comment type="similarity">
    <text evidence="1">Belongs to the LysR transcriptional regulatory family.</text>
</comment>
<gene>
    <name evidence="6" type="ORF">BURPS1710A_0617</name>
</gene>
<dbReference type="InterPro" id="IPR000847">
    <property type="entry name" value="LysR_HTH_N"/>
</dbReference>
<dbReference type="PANTHER" id="PTHR30537">
    <property type="entry name" value="HTH-TYPE TRANSCRIPTIONAL REGULATOR"/>
    <property type="match status" value="1"/>
</dbReference>
<dbReference type="SUPFAM" id="SSF46785">
    <property type="entry name" value="Winged helix' DNA-binding domain"/>
    <property type="match status" value="1"/>
</dbReference>
<evidence type="ECO:0000256" key="4">
    <source>
        <dbReference type="ARBA" id="ARBA00023163"/>
    </source>
</evidence>
<evidence type="ECO:0000259" key="5">
    <source>
        <dbReference type="PROSITE" id="PS50931"/>
    </source>
</evidence>
<dbReference type="InterPro" id="IPR036390">
    <property type="entry name" value="WH_DNA-bd_sf"/>
</dbReference>
<accession>A0A0E1W505</accession>
<dbReference type="FunFam" id="1.10.10.10:FF:000001">
    <property type="entry name" value="LysR family transcriptional regulator"/>
    <property type="match status" value="1"/>
</dbReference>
<dbReference type="CDD" id="cd08422">
    <property type="entry name" value="PBP2_CrgA_like"/>
    <property type="match status" value="1"/>
</dbReference>
<dbReference type="AlphaFoldDB" id="A0A0E1W505"/>
<dbReference type="GO" id="GO:0006351">
    <property type="term" value="P:DNA-templated transcription"/>
    <property type="evidence" value="ECO:0007669"/>
    <property type="project" value="TreeGrafter"/>
</dbReference>
<keyword evidence="4" id="KW-0804">Transcription</keyword>
<dbReference type="HOGENOM" id="CLU_039613_16_2_4"/>
<proteinExistence type="inferred from homology"/>
<protein>
    <submittedName>
        <fullName evidence="6">Transcriptional regulator, LysR family</fullName>
    </submittedName>
</protein>
<evidence type="ECO:0000256" key="1">
    <source>
        <dbReference type="ARBA" id="ARBA00009437"/>
    </source>
</evidence>
<dbReference type="GO" id="GO:0003700">
    <property type="term" value="F:DNA-binding transcription factor activity"/>
    <property type="evidence" value="ECO:0007669"/>
    <property type="project" value="InterPro"/>
</dbReference>
<dbReference type="InterPro" id="IPR036388">
    <property type="entry name" value="WH-like_DNA-bd_sf"/>
</dbReference>
<feature type="domain" description="HTH lysR-type" evidence="5">
    <location>
        <begin position="44"/>
        <end position="101"/>
    </location>
</feature>
<dbReference type="GO" id="GO:0043565">
    <property type="term" value="F:sequence-specific DNA binding"/>
    <property type="evidence" value="ECO:0007669"/>
    <property type="project" value="TreeGrafter"/>
</dbReference>
<organism evidence="6">
    <name type="scientific">Burkholderia pseudomallei 1710a</name>
    <dbReference type="NCBI Taxonomy" id="320371"/>
    <lineage>
        <taxon>Bacteria</taxon>
        <taxon>Pseudomonadati</taxon>
        <taxon>Pseudomonadota</taxon>
        <taxon>Betaproteobacteria</taxon>
        <taxon>Burkholderiales</taxon>
        <taxon>Burkholderiaceae</taxon>
        <taxon>Burkholderia</taxon>
        <taxon>pseudomallei group</taxon>
    </lineage>
</organism>
<dbReference type="SUPFAM" id="SSF53850">
    <property type="entry name" value="Periplasmic binding protein-like II"/>
    <property type="match status" value="1"/>
</dbReference>
<dbReference type="Pfam" id="PF00126">
    <property type="entry name" value="HTH_1"/>
    <property type="match status" value="1"/>
</dbReference>
<dbReference type="EMBL" id="CM000832">
    <property type="protein sequence ID" value="EET08233.1"/>
    <property type="molecule type" value="Genomic_DNA"/>
</dbReference>
<dbReference type="Gene3D" id="1.10.10.10">
    <property type="entry name" value="Winged helix-like DNA-binding domain superfamily/Winged helix DNA-binding domain"/>
    <property type="match status" value="1"/>
</dbReference>
<dbReference type="Proteomes" id="UP000001812">
    <property type="component" value="Chromosome I"/>
</dbReference>
<dbReference type="InterPro" id="IPR005119">
    <property type="entry name" value="LysR_subst-bd"/>
</dbReference>
<dbReference type="Pfam" id="PF03466">
    <property type="entry name" value="LysR_substrate"/>
    <property type="match status" value="1"/>
</dbReference>
<dbReference type="PROSITE" id="PS50931">
    <property type="entry name" value="HTH_LYSR"/>
    <property type="match status" value="1"/>
</dbReference>
<dbReference type="Gene3D" id="3.40.190.290">
    <property type="match status" value="1"/>
</dbReference>
<dbReference type="PANTHER" id="PTHR30537:SF35">
    <property type="entry name" value="TRANSCRIPTIONAL REGULATORY PROTEIN"/>
    <property type="match status" value="1"/>
</dbReference>
<evidence type="ECO:0000256" key="3">
    <source>
        <dbReference type="ARBA" id="ARBA00023125"/>
    </source>
</evidence>
<dbReference type="InterPro" id="IPR058163">
    <property type="entry name" value="LysR-type_TF_proteobact-type"/>
</dbReference>
<evidence type="ECO:0000313" key="6">
    <source>
        <dbReference type="EMBL" id="EET08233.1"/>
    </source>
</evidence>
<evidence type="ECO:0000256" key="2">
    <source>
        <dbReference type="ARBA" id="ARBA00023015"/>
    </source>
</evidence>
<keyword evidence="3" id="KW-0238">DNA-binding</keyword>